<sequence length="398" mass="43578">MPAVPATPPPPRGTRPHNRRALLLSAAADLFAENGYGNVSMKDVAAASNMSASSLYTHFASKNELLYEVIADQIDRSLSYIEDGSTAAPRSTYALSEIAAGLTAGVLAHRSLGVLWQREARSLDAAGRAELRRRLTGFGAVVRDALLVQRPDMATDQAALLTQCAFGAVTSISFHHQSLPRREFATLLSDLCLRMLLLEPAVATARYRARRRPITPRSGGRRQELADAAITLFARRGFSEVTIDDIGATVGIAGPSVYKHVKSKQELLQIAFDHSTAILRDALTRVERSSQAPTDAVRAVTDSYLALALDQADLITVLIGEAHHLDGEAQRHARHVQREYIDAWAALIHRIRDEAPTVTRIKIQAAQMVANDIGRTPHLHRVRGWRATVENACWTLQQ</sequence>
<organism evidence="6 7">
    <name type="scientific">Tsukamurella soli</name>
    <dbReference type="NCBI Taxonomy" id="644556"/>
    <lineage>
        <taxon>Bacteria</taxon>
        <taxon>Bacillati</taxon>
        <taxon>Actinomycetota</taxon>
        <taxon>Actinomycetes</taxon>
        <taxon>Mycobacteriales</taxon>
        <taxon>Tsukamurellaceae</taxon>
        <taxon>Tsukamurella</taxon>
    </lineage>
</organism>
<evidence type="ECO:0000256" key="3">
    <source>
        <dbReference type="ARBA" id="ARBA00023163"/>
    </source>
</evidence>
<comment type="caution">
    <text evidence="6">The sequence shown here is derived from an EMBL/GenBank/DDBJ whole genome shotgun (WGS) entry which is preliminary data.</text>
</comment>
<dbReference type="PANTHER" id="PTHR30055:SF234">
    <property type="entry name" value="HTH-TYPE TRANSCRIPTIONAL REGULATOR BETI"/>
    <property type="match status" value="1"/>
</dbReference>
<keyword evidence="1" id="KW-0805">Transcription regulation</keyword>
<reference evidence="7" key="1">
    <citation type="journal article" date="2019" name="Int. J. Syst. Evol. Microbiol.">
        <title>The Global Catalogue of Microorganisms (GCM) 10K type strain sequencing project: providing services to taxonomists for standard genome sequencing and annotation.</title>
        <authorList>
            <consortium name="The Broad Institute Genomics Platform"/>
            <consortium name="The Broad Institute Genome Sequencing Center for Infectious Disease"/>
            <person name="Wu L."/>
            <person name="Ma J."/>
        </authorList>
    </citation>
    <scope>NUCLEOTIDE SEQUENCE [LARGE SCALE GENOMIC DNA]</scope>
    <source>
        <strain evidence="7">JCM 17688</strain>
    </source>
</reference>
<keyword evidence="3" id="KW-0804">Transcription</keyword>
<feature type="DNA-binding region" description="H-T-H motif" evidence="4">
    <location>
        <begin position="242"/>
        <end position="261"/>
    </location>
</feature>
<keyword evidence="7" id="KW-1185">Reference proteome</keyword>
<dbReference type="Pfam" id="PF00440">
    <property type="entry name" value="TetR_N"/>
    <property type="match status" value="2"/>
</dbReference>
<dbReference type="PROSITE" id="PS50977">
    <property type="entry name" value="HTH_TETR_2"/>
    <property type="match status" value="2"/>
</dbReference>
<dbReference type="PANTHER" id="PTHR30055">
    <property type="entry name" value="HTH-TYPE TRANSCRIPTIONAL REGULATOR RUTR"/>
    <property type="match status" value="1"/>
</dbReference>
<dbReference type="InterPro" id="IPR001647">
    <property type="entry name" value="HTH_TetR"/>
</dbReference>
<feature type="DNA-binding region" description="H-T-H motif" evidence="4">
    <location>
        <begin position="40"/>
        <end position="59"/>
    </location>
</feature>
<name>A0ABP8J6B6_9ACTN</name>
<dbReference type="InterPro" id="IPR009057">
    <property type="entry name" value="Homeodomain-like_sf"/>
</dbReference>
<evidence type="ECO:0000256" key="4">
    <source>
        <dbReference type="PROSITE-ProRule" id="PRU00335"/>
    </source>
</evidence>
<proteinExistence type="predicted"/>
<keyword evidence="2 4" id="KW-0238">DNA-binding</keyword>
<dbReference type="RefSeq" id="WP_344991227.1">
    <property type="nucleotide sequence ID" value="NZ_BAABFR010000008.1"/>
</dbReference>
<dbReference type="PROSITE" id="PS01081">
    <property type="entry name" value="HTH_TETR_1"/>
    <property type="match status" value="1"/>
</dbReference>
<dbReference type="PRINTS" id="PR00455">
    <property type="entry name" value="HTHTETR"/>
</dbReference>
<dbReference type="SUPFAM" id="SSF46689">
    <property type="entry name" value="Homeodomain-like"/>
    <property type="match status" value="2"/>
</dbReference>
<dbReference type="EMBL" id="BAABFR010000008">
    <property type="protein sequence ID" value="GAA4385835.1"/>
    <property type="molecule type" value="Genomic_DNA"/>
</dbReference>
<feature type="domain" description="HTH tetR-type" evidence="5">
    <location>
        <begin position="219"/>
        <end position="279"/>
    </location>
</feature>
<dbReference type="Gene3D" id="1.10.357.10">
    <property type="entry name" value="Tetracycline Repressor, domain 2"/>
    <property type="match status" value="2"/>
</dbReference>
<gene>
    <name evidence="6" type="ORF">GCM10023147_08130</name>
</gene>
<evidence type="ECO:0000256" key="1">
    <source>
        <dbReference type="ARBA" id="ARBA00023015"/>
    </source>
</evidence>
<evidence type="ECO:0000313" key="7">
    <source>
        <dbReference type="Proteomes" id="UP001500635"/>
    </source>
</evidence>
<accession>A0ABP8J6B6</accession>
<dbReference type="Proteomes" id="UP001500635">
    <property type="component" value="Unassembled WGS sequence"/>
</dbReference>
<feature type="domain" description="HTH tetR-type" evidence="5">
    <location>
        <begin position="17"/>
        <end position="77"/>
    </location>
</feature>
<protein>
    <submittedName>
        <fullName evidence="6">TetR/AcrR family transcriptional regulator</fullName>
    </submittedName>
</protein>
<dbReference type="InterPro" id="IPR050109">
    <property type="entry name" value="HTH-type_TetR-like_transc_reg"/>
</dbReference>
<dbReference type="Gene3D" id="1.10.10.60">
    <property type="entry name" value="Homeodomain-like"/>
    <property type="match status" value="2"/>
</dbReference>
<evidence type="ECO:0000256" key="2">
    <source>
        <dbReference type="ARBA" id="ARBA00023125"/>
    </source>
</evidence>
<dbReference type="InterPro" id="IPR023772">
    <property type="entry name" value="DNA-bd_HTH_TetR-type_CS"/>
</dbReference>
<evidence type="ECO:0000259" key="5">
    <source>
        <dbReference type="PROSITE" id="PS50977"/>
    </source>
</evidence>
<evidence type="ECO:0000313" key="6">
    <source>
        <dbReference type="EMBL" id="GAA4385835.1"/>
    </source>
</evidence>